<dbReference type="Pfam" id="PF02129">
    <property type="entry name" value="Peptidase_S15"/>
    <property type="match status" value="1"/>
</dbReference>
<accession>X0S9X4</accession>
<protein>
    <recommendedName>
        <fullName evidence="1">Xaa-Pro dipeptidyl-peptidase-like domain-containing protein</fullName>
    </recommendedName>
</protein>
<comment type="caution">
    <text evidence="2">The sequence shown here is derived from an EMBL/GenBank/DDBJ whole genome shotgun (WGS) entry which is preliminary data.</text>
</comment>
<evidence type="ECO:0000313" key="2">
    <source>
        <dbReference type="EMBL" id="GAF77843.1"/>
    </source>
</evidence>
<proteinExistence type="predicted"/>
<dbReference type="EMBL" id="BARS01001892">
    <property type="protein sequence ID" value="GAF77843.1"/>
    <property type="molecule type" value="Genomic_DNA"/>
</dbReference>
<feature type="domain" description="Xaa-Pro dipeptidyl-peptidase-like" evidence="1">
    <location>
        <begin position="55"/>
        <end position="120"/>
    </location>
</feature>
<sequence>MISQYQTIAPRKIALVWLVISIISSALVSAQEQPLRDSFAQDNFVIREEMVPMRDGVKLYTLILSPKESTAKLPVILRRTPYDATGVLRGHTSSRLNVTIGYEFLGDDYIYVVQDIRGKGEFRP</sequence>
<reference evidence="2" key="1">
    <citation type="journal article" date="2014" name="Front. Microbiol.">
        <title>High frequency of phylogenetically diverse reductive dehalogenase-homologous genes in deep subseafloor sedimentary metagenomes.</title>
        <authorList>
            <person name="Kawai M."/>
            <person name="Futagami T."/>
            <person name="Toyoda A."/>
            <person name="Takaki Y."/>
            <person name="Nishi S."/>
            <person name="Hori S."/>
            <person name="Arai W."/>
            <person name="Tsubouchi T."/>
            <person name="Morono Y."/>
            <person name="Uchiyama I."/>
            <person name="Ito T."/>
            <person name="Fujiyama A."/>
            <person name="Inagaki F."/>
            <person name="Takami H."/>
        </authorList>
    </citation>
    <scope>NUCLEOTIDE SEQUENCE</scope>
    <source>
        <strain evidence="2">Expedition CK06-06</strain>
    </source>
</reference>
<name>X0S9X4_9ZZZZ</name>
<evidence type="ECO:0000259" key="1">
    <source>
        <dbReference type="Pfam" id="PF02129"/>
    </source>
</evidence>
<dbReference type="InterPro" id="IPR029058">
    <property type="entry name" value="AB_hydrolase_fold"/>
</dbReference>
<dbReference type="GO" id="GO:0016787">
    <property type="term" value="F:hydrolase activity"/>
    <property type="evidence" value="ECO:0007669"/>
    <property type="project" value="InterPro"/>
</dbReference>
<gene>
    <name evidence="2" type="ORF">S01H1_03474</name>
</gene>
<dbReference type="InterPro" id="IPR000383">
    <property type="entry name" value="Xaa-Pro-like_dom"/>
</dbReference>
<organism evidence="2">
    <name type="scientific">marine sediment metagenome</name>
    <dbReference type="NCBI Taxonomy" id="412755"/>
    <lineage>
        <taxon>unclassified sequences</taxon>
        <taxon>metagenomes</taxon>
        <taxon>ecological metagenomes</taxon>
    </lineage>
</organism>
<dbReference type="SUPFAM" id="SSF53474">
    <property type="entry name" value="alpha/beta-Hydrolases"/>
    <property type="match status" value="1"/>
</dbReference>
<dbReference type="Gene3D" id="3.40.50.1820">
    <property type="entry name" value="alpha/beta hydrolase"/>
    <property type="match status" value="1"/>
</dbReference>
<feature type="non-terminal residue" evidence="2">
    <location>
        <position position="124"/>
    </location>
</feature>
<dbReference type="AlphaFoldDB" id="X0S9X4"/>